<dbReference type="InterPro" id="IPR038807">
    <property type="entry name" value="CCDC150"/>
</dbReference>
<evidence type="ECO:0000256" key="1">
    <source>
        <dbReference type="SAM" id="Coils"/>
    </source>
</evidence>
<dbReference type="PANTHER" id="PTHR35352:SF1">
    <property type="entry name" value="COILED-COIL DOMAIN-CONTAINING PROTEIN 150"/>
    <property type="match status" value="1"/>
</dbReference>
<evidence type="ECO:0000313" key="3">
    <source>
        <dbReference type="Proteomes" id="UP000824782"/>
    </source>
</evidence>
<gene>
    <name evidence="2" type="ORF">GDO81_025792</name>
</gene>
<protein>
    <recommendedName>
        <fullName evidence="4">Coiled-coil domain-containing protein 73</fullName>
    </recommendedName>
</protein>
<name>A0AAV6YHZ8_ENGPU</name>
<keyword evidence="1" id="KW-0175">Coiled coil</keyword>
<feature type="non-terminal residue" evidence="2">
    <location>
        <position position="130"/>
    </location>
</feature>
<sequence length="130" mass="14960">QCLNQQLENQCSELTETVQKLTHQNLKLGTQHQQELKVAQEQEALLRAVQTSLGGELQKMSHERANLETELEFIRTEHSKFKEKAERKEHKNTVQIEIQEKTIACLRADLNAAIQDKEALENGKISLQEE</sequence>
<dbReference type="PANTHER" id="PTHR35352">
    <property type="entry name" value="COILED-COIL DOMAIN-CONTAINING PROTEIN 150"/>
    <property type="match status" value="1"/>
</dbReference>
<keyword evidence="3" id="KW-1185">Reference proteome</keyword>
<feature type="non-terminal residue" evidence="2">
    <location>
        <position position="1"/>
    </location>
</feature>
<dbReference type="AlphaFoldDB" id="A0AAV6YHZ8"/>
<evidence type="ECO:0008006" key="4">
    <source>
        <dbReference type="Google" id="ProtNLM"/>
    </source>
</evidence>
<organism evidence="2 3">
    <name type="scientific">Engystomops pustulosus</name>
    <name type="common">Tungara frog</name>
    <name type="synonym">Physalaemus pustulosus</name>
    <dbReference type="NCBI Taxonomy" id="76066"/>
    <lineage>
        <taxon>Eukaryota</taxon>
        <taxon>Metazoa</taxon>
        <taxon>Chordata</taxon>
        <taxon>Craniata</taxon>
        <taxon>Vertebrata</taxon>
        <taxon>Euteleostomi</taxon>
        <taxon>Amphibia</taxon>
        <taxon>Batrachia</taxon>
        <taxon>Anura</taxon>
        <taxon>Neobatrachia</taxon>
        <taxon>Hyloidea</taxon>
        <taxon>Leptodactylidae</taxon>
        <taxon>Leiuperinae</taxon>
        <taxon>Engystomops</taxon>
    </lineage>
</organism>
<feature type="coiled-coil region" evidence="1">
    <location>
        <begin position="57"/>
        <end position="130"/>
    </location>
</feature>
<reference evidence="2" key="1">
    <citation type="thesis" date="2020" institute="ProQuest LLC" country="789 East Eisenhower Parkway, Ann Arbor, MI, USA">
        <title>Comparative Genomics and Chromosome Evolution.</title>
        <authorList>
            <person name="Mudd A.B."/>
        </authorList>
    </citation>
    <scope>NUCLEOTIDE SEQUENCE</scope>
    <source>
        <strain evidence="2">237g6f4</strain>
        <tissue evidence="2">Blood</tissue>
    </source>
</reference>
<dbReference type="EMBL" id="WNYA01039093">
    <property type="protein sequence ID" value="KAG8536722.1"/>
    <property type="molecule type" value="Genomic_DNA"/>
</dbReference>
<accession>A0AAV6YHZ8</accession>
<evidence type="ECO:0000313" key="2">
    <source>
        <dbReference type="EMBL" id="KAG8536722.1"/>
    </source>
</evidence>
<proteinExistence type="predicted"/>
<dbReference type="Proteomes" id="UP000824782">
    <property type="component" value="Unassembled WGS sequence"/>
</dbReference>
<comment type="caution">
    <text evidence="2">The sequence shown here is derived from an EMBL/GenBank/DDBJ whole genome shotgun (WGS) entry which is preliminary data.</text>
</comment>